<evidence type="ECO:0000313" key="2">
    <source>
        <dbReference type="EMBL" id="OGY09963.1"/>
    </source>
</evidence>
<dbReference type="STRING" id="1797513.A2782_04650"/>
<dbReference type="NCBIfam" id="TIGR01439">
    <property type="entry name" value="lp_hng_hel_AbrB"/>
    <property type="match status" value="1"/>
</dbReference>
<dbReference type="GO" id="GO:0003677">
    <property type="term" value="F:DNA binding"/>
    <property type="evidence" value="ECO:0007669"/>
    <property type="project" value="InterPro"/>
</dbReference>
<sequence>MQIPATTITQKGQVTIPVEVRRLLRLRSGDKVRFVVTQKKEVKIKTAERTSIMHLYGSLKPRVKVPKFKTGEELIRWESEAFERGVAEEDRRILRNYSKHK</sequence>
<feature type="domain" description="SpoVT-AbrB" evidence="1">
    <location>
        <begin position="6"/>
        <end position="52"/>
    </location>
</feature>
<dbReference type="Proteomes" id="UP000177967">
    <property type="component" value="Unassembled WGS sequence"/>
</dbReference>
<evidence type="ECO:0000259" key="1">
    <source>
        <dbReference type="SMART" id="SM00966"/>
    </source>
</evidence>
<name>A0A1G1V3L2_9BACT</name>
<dbReference type="SMART" id="SM00966">
    <property type="entry name" value="SpoVT_AbrB"/>
    <property type="match status" value="1"/>
</dbReference>
<dbReference type="AlphaFoldDB" id="A0A1G1V3L2"/>
<dbReference type="EMBL" id="MHBW01000003">
    <property type="protein sequence ID" value="OGY09963.1"/>
    <property type="molecule type" value="Genomic_DNA"/>
</dbReference>
<comment type="caution">
    <text evidence="2">The sequence shown here is derived from an EMBL/GenBank/DDBJ whole genome shotgun (WGS) entry which is preliminary data.</text>
</comment>
<proteinExistence type="predicted"/>
<reference evidence="2 3" key="1">
    <citation type="journal article" date="2016" name="Nat. Commun.">
        <title>Thousands of microbial genomes shed light on interconnected biogeochemical processes in an aquifer system.</title>
        <authorList>
            <person name="Anantharaman K."/>
            <person name="Brown C.T."/>
            <person name="Hug L.A."/>
            <person name="Sharon I."/>
            <person name="Castelle C.J."/>
            <person name="Probst A.J."/>
            <person name="Thomas B.C."/>
            <person name="Singh A."/>
            <person name="Wilkins M.J."/>
            <person name="Karaoz U."/>
            <person name="Brodie E.L."/>
            <person name="Williams K.H."/>
            <person name="Hubbard S.S."/>
            <person name="Banfield J.F."/>
        </authorList>
    </citation>
    <scope>NUCLEOTIDE SEQUENCE [LARGE SCALE GENOMIC DNA]</scope>
</reference>
<dbReference type="InterPro" id="IPR007159">
    <property type="entry name" value="SpoVT-AbrB_dom"/>
</dbReference>
<dbReference type="Gene3D" id="2.10.260.10">
    <property type="match status" value="1"/>
</dbReference>
<evidence type="ECO:0000313" key="3">
    <source>
        <dbReference type="Proteomes" id="UP000177967"/>
    </source>
</evidence>
<organism evidence="2 3">
    <name type="scientific">Candidatus Blackburnbacteria bacterium RIFCSPHIGHO2_01_FULL_43_15b</name>
    <dbReference type="NCBI Taxonomy" id="1797513"/>
    <lineage>
        <taxon>Bacteria</taxon>
        <taxon>Candidatus Blackburniibacteriota</taxon>
    </lineage>
</organism>
<protein>
    <recommendedName>
        <fullName evidence="1">SpoVT-AbrB domain-containing protein</fullName>
    </recommendedName>
</protein>
<dbReference type="InterPro" id="IPR037914">
    <property type="entry name" value="SpoVT-AbrB_sf"/>
</dbReference>
<gene>
    <name evidence="2" type="ORF">A2782_04650</name>
</gene>
<dbReference type="SUPFAM" id="SSF89447">
    <property type="entry name" value="AbrB/MazE/MraZ-like"/>
    <property type="match status" value="1"/>
</dbReference>
<dbReference type="Pfam" id="PF04014">
    <property type="entry name" value="MazE_antitoxin"/>
    <property type="match status" value="1"/>
</dbReference>
<accession>A0A1G1V3L2</accession>